<dbReference type="PANTHER" id="PTHR24401:SF29">
    <property type="entry name" value="SI:CH211-243P7.3-RELATED"/>
    <property type="match status" value="1"/>
</dbReference>
<organism evidence="3 4">
    <name type="scientific">Circinella minor</name>
    <dbReference type="NCBI Taxonomy" id="1195481"/>
    <lineage>
        <taxon>Eukaryota</taxon>
        <taxon>Fungi</taxon>
        <taxon>Fungi incertae sedis</taxon>
        <taxon>Mucoromycota</taxon>
        <taxon>Mucoromycotina</taxon>
        <taxon>Mucoromycetes</taxon>
        <taxon>Mucorales</taxon>
        <taxon>Lichtheimiaceae</taxon>
        <taxon>Circinella</taxon>
    </lineage>
</organism>
<comment type="caution">
    <text evidence="3">The sequence shown here is derived from an EMBL/GenBank/DDBJ whole genome shotgun (WGS) entry which is preliminary data.</text>
</comment>
<feature type="region of interest" description="Disordered" evidence="1">
    <location>
        <begin position="28"/>
        <end position="76"/>
    </location>
</feature>
<name>A0A8H7RIE5_9FUNG</name>
<evidence type="ECO:0000313" key="4">
    <source>
        <dbReference type="Proteomes" id="UP000646827"/>
    </source>
</evidence>
<dbReference type="OrthoDB" id="2226101at2759"/>
<gene>
    <name evidence="3" type="ORF">INT45_005393</name>
</gene>
<accession>A0A8H7RIE5</accession>
<reference evidence="3 4" key="1">
    <citation type="submission" date="2020-12" db="EMBL/GenBank/DDBJ databases">
        <title>Metabolic potential, ecology and presence of endohyphal bacteria is reflected in genomic diversity of Mucoromycotina.</title>
        <authorList>
            <person name="Muszewska A."/>
            <person name="Okrasinska A."/>
            <person name="Steczkiewicz K."/>
            <person name="Drgas O."/>
            <person name="Orlowska M."/>
            <person name="Perlinska-Lenart U."/>
            <person name="Aleksandrzak-Piekarczyk T."/>
            <person name="Szatraj K."/>
            <person name="Zielenkiewicz U."/>
            <person name="Pilsyk S."/>
            <person name="Malc E."/>
            <person name="Mieczkowski P."/>
            <person name="Kruszewska J.S."/>
            <person name="Biernat P."/>
            <person name="Pawlowska J."/>
        </authorList>
    </citation>
    <scope>NUCLEOTIDE SEQUENCE [LARGE SCALE GENOMIC DNA]</scope>
    <source>
        <strain evidence="3 4">CBS 142.35</strain>
    </source>
</reference>
<evidence type="ECO:0000259" key="2">
    <source>
        <dbReference type="Pfam" id="PF20499"/>
    </source>
</evidence>
<dbReference type="InterPro" id="IPR046616">
    <property type="entry name" value="DUF6729"/>
</dbReference>
<feature type="compositionally biased region" description="Polar residues" evidence="1">
    <location>
        <begin position="50"/>
        <end position="62"/>
    </location>
</feature>
<proteinExistence type="predicted"/>
<evidence type="ECO:0000313" key="3">
    <source>
        <dbReference type="EMBL" id="KAG2210208.1"/>
    </source>
</evidence>
<protein>
    <recommendedName>
        <fullName evidence="2">DUF6729 domain-containing protein</fullName>
    </recommendedName>
</protein>
<dbReference type="PANTHER" id="PTHR24401">
    <property type="entry name" value="SI:CH211-243P7.3-RELATED"/>
    <property type="match status" value="1"/>
</dbReference>
<feature type="domain" description="DUF6729" evidence="2">
    <location>
        <begin position="93"/>
        <end position="270"/>
    </location>
</feature>
<dbReference type="Proteomes" id="UP000646827">
    <property type="component" value="Unassembled WGS sequence"/>
</dbReference>
<dbReference type="EMBL" id="JAEPRB010000931">
    <property type="protein sequence ID" value="KAG2210208.1"/>
    <property type="molecule type" value="Genomic_DNA"/>
</dbReference>
<dbReference type="Pfam" id="PF20499">
    <property type="entry name" value="DUF6729"/>
    <property type="match status" value="1"/>
</dbReference>
<evidence type="ECO:0000256" key="1">
    <source>
        <dbReference type="SAM" id="MobiDB-lite"/>
    </source>
</evidence>
<keyword evidence="4" id="KW-1185">Reference proteome</keyword>
<dbReference type="AlphaFoldDB" id="A0A8H7RIE5"/>
<feature type="compositionally biased region" description="Low complexity" evidence="1">
    <location>
        <begin position="37"/>
        <end position="49"/>
    </location>
</feature>
<sequence>MGKAMKSARSQSEQVIFNESVGDTMLEIENTSLGTLQDQQAGQQEQQQQPNNNTGSDSSLNHEQNNNQQEEPDDTPLGAVREYLLKIKKKITKNKIMLYNEHKFWIEPESPYFCFRGRQKFDPALLYHPRIFVWAPDKLVDIFCQAPNYGGKLHSDGFNCDPIARRIVDIDSCFYILSRRYRCYKCKKTINGHDSERMDSLPYHIQSIFPAILTHQGGISRQLADLLRPCFQNAMGPERLHDLLQELHHLRYSHLQLTYLTSIDHQQQHAPQLSFFGATGVNQSYPPFSNFDDLLGYAGYVPSATYLRMIYTAIMDQLQLFMVKEMMVLDGVVLKGDHTFKIIKHMAKVRDLSTIRIYKPIRFSYGFDRIWIVSQRIWIGFGS</sequence>